<dbReference type="Gene3D" id="3.30.470.20">
    <property type="entry name" value="ATP-grasp fold, B domain"/>
    <property type="match status" value="1"/>
</dbReference>
<dbReference type="PANTHER" id="PTHR14465:SF0">
    <property type="entry name" value="IQ DOMAIN-CONTAINING PROTEIN H"/>
    <property type="match status" value="1"/>
</dbReference>
<evidence type="ECO:0000259" key="2">
    <source>
        <dbReference type="PROSITE" id="PS50975"/>
    </source>
</evidence>
<keyword evidence="1" id="KW-0547">Nucleotide-binding</keyword>
<keyword evidence="1" id="KW-0067">ATP-binding</keyword>
<dbReference type="InterPro" id="IPR011761">
    <property type="entry name" value="ATP-grasp"/>
</dbReference>
<accession>A0A1H1EC35</accession>
<gene>
    <name evidence="3" type="ORF">SAMN04489764_2410</name>
</gene>
<dbReference type="Pfam" id="PF24923">
    <property type="entry name" value="ATP-grasp_IQCH"/>
    <property type="match status" value="1"/>
</dbReference>
<dbReference type="InterPro" id="IPR041356">
    <property type="entry name" value="PGM1_C"/>
</dbReference>
<keyword evidence="4" id="KW-1185">Reference proteome</keyword>
<dbReference type="Pfam" id="PF18105">
    <property type="entry name" value="PGM1_C"/>
    <property type="match status" value="1"/>
</dbReference>
<dbReference type="SUPFAM" id="SSF56059">
    <property type="entry name" value="Glutathione synthetase ATP-binding domain-like"/>
    <property type="match status" value="1"/>
</dbReference>
<evidence type="ECO:0000313" key="3">
    <source>
        <dbReference type="EMBL" id="SDQ86293.1"/>
    </source>
</evidence>
<evidence type="ECO:0000256" key="1">
    <source>
        <dbReference type="PROSITE-ProRule" id="PRU00409"/>
    </source>
</evidence>
<proteinExistence type="predicted"/>
<dbReference type="PANTHER" id="PTHR14465">
    <property type="entry name" value="IQ DOMAIN-CONTAINING PROTEIN H"/>
    <property type="match status" value="1"/>
</dbReference>
<dbReference type="GO" id="GO:0046872">
    <property type="term" value="F:metal ion binding"/>
    <property type="evidence" value="ECO:0007669"/>
    <property type="project" value="InterPro"/>
</dbReference>
<dbReference type="AlphaFoldDB" id="A0A1H1EC35"/>
<sequence length="446" mass="48111">MVILPSLSLPTDELRRITGVRNYEERMLFLLLTLREPGVRVIYLSTEPVDPEIVEYYLGFLDDPESARSRLHMVDLGGGRDVEPLTRAVLERPDVIARLRELTGPDAWLVPFVVSEDEQRLSQALSIPIYGPPLHLAGLGSKTGARVAGEAAGVPMARGFADLWSLPEVEQAARALAPANRLMVKLNDGYSGLGNALVSTLAGVPLTESPTSFSSAEETWASFAEKISQRGAVVEEFIEERPLHSPSALARITPGGRWDIVATHDQVLGGPNSDVYLGCTFPARDEYRAVVTQSAAAISRVLAERGVIGLFGMDFFATRSGDGYRALLCEINLRIGGTTHPFGAALLTTGGSYDAATGTLVAEGRRKYYTATDNCSSSWLRGRTPGDVVRLLDALGLGFDRTRRTGNVLHLMGAIPRYGKVGFTSIGDSREEASELHEATVKALSG</sequence>
<protein>
    <recommendedName>
        <fullName evidence="2">ATP-grasp domain-containing protein</fullName>
    </recommendedName>
</protein>
<dbReference type="STRING" id="35622.SAMN04489764_2410"/>
<feature type="domain" description="ATP-grasp" evidence="2">
    <location>
        <begin position="146"/>
        <end position="362"/>
    </location>
</feature>
<dbReference type="InterPro" id="IPR038752">
    <property type="entry name" value="IQCH"/>
</dbReference>
<evidence type="ECO:0000313" key="4">
    <source>
        <dbReference type="Proteomes" id="UP000217103"/>
    </source>
</evidence>
<dbReference type="InterPro" id="IPR056855">
    <property type="entry name" value="ATP-grasp_IQCH"/>
</dbReference>
<name>A0A1H1EC35_9ACTN</name>
<dbReference type="Proteomes" id="UP000217103">
    <property type="component" value="Unassembled WGS sequence"/>
</dbReference>
<organism evidence="3 4">
    <name type="scientific">Thermostaphylospora chromogena</name>
    <dbReference type="NCBI Taxonomy" id="35622"/>
    <lineage>
        <taxon>Bacteria</taxon>
        <taxon>Bacillati</taxon>
        <taxon>Actinomycetota</taxon>
        <taxon>Actinomycetes</taxon>
        <taxon>Streptosporangiales</taxon>
        <taxon>Thermomonosporaceae</taxon>
        <taxon>Thermostaphylospora</taxon>
    </lineage>
</organism>
<reference evidence="3 4" key="1">
    <citation type="submission" date="2016-10" db="EMBL/GenBank/DDBJ databases">
        <authorList>
            <person name="de Groot N.N."/>
        </authorList>
    </citation>
    <scope>NUCLEOTIDE SEQUENCE [LARGE SCALE GENOMIC DNA]</scope>
    <source>
        <strain evidence="3 4">DSM 43794</strain>
    </source>
</reference>
<dbReference type="GO" id="GO:0005524">
    <property type="term" value="F:ATP binding"/>
    <property type="evidence" value="ECO:0007669"/>
    <property type="project" value="UniProtKB-UniRule"/>
</dbReference>
<dbReference type="EMBL" id="FNKK01000002">
    <property type="protein sequence ID" value="SDQ86293.1"/>
    <property type="molecule type" value="Genomic_DNA"/>
</dbReference>
<dbReference type="PROSITE" id="PS50975">
    <property type="entry name" value="ATP_GRASP"/>
    <property type="match status" value="1"/>
</dbReference>